<evidence type="ECO:0000313" key="7">
    <source>
        <dbReference type="Proteomes" id="UP000729402"/>
    </source>
</evidence>
<evidence type="ECO:0000313" key="6">
    <source>
        <dbReference type="EMBL" id="KAG8063212.1"/>
    </source>
</evidence>
<dbReference type="PROSITE" id="PS50089">
    <property type="entry name" value="ZF_RING_2"/>
    <property type="match status" value="1"/>
</dbReference>
<dbReference type="AlphaFoldDB" id="A0A8J5V7B1"/>
<dbReference type="SMART" id="SM00184">
    <property type="entry name" value="RING"/>
    <property type="match status" value="1"/>
</dbReference>
<dbReference type="GO" id="GO:0005737">
    <property type="term" value="C:cytoplasm"/>
    <property type="evidence" value="ECO:0007669"/>
    <property type="project" value="TreeGrafter"/>
</dbReference>
<dbReference type="Pfam" id="PF13639">
    <property type="entry name" value="zf-RING_2"/>
    <property type="match status" value="1"/>
</dbReference>
<evidence type="ECO:0000256" key="3">
    <source>
        <dbReference type="ARBA" id="ARBA00022833"/>
    </source>
</evidence>
<accession>A0A8J5V7B1</accession>
<dbReference type="Proteomes" id="UP000729402">
    <property type="component" value="Unassembled WGS sequence"/>
</dbReference>
<keyword evidence="2 4" id="KW-0863">Zinc-finger</keyword>
<dbReference type="SMART" id="SM00744">
    <property type="entry name" value="RINGv"/>
    <property type="match status" value="1"/>
</dbReference>
<dbReference type="OrthoDB" id="696079at2759"/>
<dbReference type="PANTHER" id="PTHR15710:SF132">
    <property type="entry name" value="E3 UBIQUITIN-PROTEIN LIGASE MPSR1"/>
    <property type="match status" value="1"/>
</dbReference>
<dbReference type="GO" id="GO:0008270">
    <property type="term" value="F:zinc ion binding"/>
    <property type="evidence" value="ECO:0007669"/>
    <property type="project" value="UniProtKB-KW"/>
</dbReference>
<dbReference type="GO" id="GO:0016567">
    <property type="term" value="P:protein ubiquitination"/>
    <property type="evidence" value="ECO:0007669"/>
    <property type="project" value="TreeGrafter"/>
</dbReference>
<reference evidence="6" key="1">
    <citation type="journal article" date="2021" name="bioRxiv">
        <title>Whole Genome Assembly and Annotation of Northern Wild Rice, Zizania palustris L., Supports a Whole Genome Duplication in the Zizania Genus.</title>
        <authorList>
            <person name="Haas M."/>
            <person name="Kono T."/>
            <person name="Macchietto M."/>
            <person name="Millas R."/>
            <person name="McGilp L."/>
            <person name="Shao M."/>
            <person name="Duquette J."/>
            <person name="Hirsch C.N."/>
            <person name="Kimball J."/>
        </authorList>
    </citation>
    <scope>NUCLEOTIDE SEQUENCE</scope>
    <source>
        <tissue evidence="6">Fresh leaf tissue</tissue>
    </source>
</reference>
<comment type="caution">
    <text evidence="6">The sequence shown here is derived from an EMBL/GenBank/DDBJ whole genome shotgun (WGS) entry which is preliminary data.</text>
</comment>
<keyword evidence="7" id="KW-1185">Reference proteome</keyword>
<evidence type="ECO:0000259" key="5">
    <source>
        <dbReference type="PROSITE" id="PS50089"/>
    </source>
</evidence>
<dbReference type="EMBL" id="JAAALK010000286">
    <property type="protein sequence ID" value="KAG8063212.1"/>
    <property type="molecule type" value="Genomic_DNA"/>
</dbReference>
<organism evidence="6 7">
    <name type="scientific">Zizania palustris</name>
    <name type="common">Northern wild rice</name>
    <dbReference type="NCBI Taxonomy" id="103762"/>
    <lineage>
        <taxon>Eukaryota</taxon>
        <taxon>Viridiplantae</taxon>
        <taxon>Streptophyta</taxon>
        <taxon>Embryophyta</taxon>
        <taxon>Tracheophyta</taxon>
        <taxon>Spermatophyta</taxon>
        <taxon>Magnoliopsida</taxon>
        <taxon>Liliopsida</taxon>
        <taxon>Poales</taxon>
        <taxon>Poaceae</taxon>
        <taxon>BOP clade</taxon>
        <taxon>Oryzoideae</taxon>
        <taxon>Oryzeae</taxon>
        <taxon>Zizaniinae</taxon>
        <taxon>Zizania</taxon>
    </lineage>
</organism>
<feature type="domain" description="RING-type" evidence="5">
    <location>
        <begin position="86"/>
        <end position="128"/>
    </location>
</feature>
<reference evidence="6" key="2">
    <citation type="submission" date="2021-02" db="EMBL/GenBank/DDBJ databases">
        <authorList>
            <person name="Kimball J.A."/>
            <person name="Haas M.W."/>
            <person name="Macchietto M."/>
            <person name="Kono T."/>
            <person name="Duquette J."/>
            <person name="Shao M."/>
        </authorList>
    </citation>
    <scope>NUCLEOTIDE SEQUENCE</scope>
    <source>
        <tissue evidence="6">Fresh leaf tissue</tissue>
    </source>
</reference>
<proteinExistence type="predicted"/>
<dbReference type="PANTHER" id="PTHR15710">
    <property type="entry name" value="E3 UBIQUITIN-PROTEIN LIGASE PRAJA"/>
    <property type="match status" value="1"/>
</dbReference>
<sequence>MASPAENGGRWRIQVRERRDIGYGTRSRPLVLVYSLPVTCGTNGAGAVDRGVMDRAAADNGATAASEESIDALKDVAAANVVDKDCAICFDQTEAGWKETPCGHRFHGECLEKWLSPLGVHDTCPMCRQPIMRR</sequence>
<keyword evidence="3" id="KW-0862">Zinc</keyword>
<gene>
    <name evidence="6" type="ORF">GUJ93_ZPchr0003g16763</name>
</gene>
<evidence type="ECO:0000256" key="4">
    <source>
        <dbReference type="PROSITE-ProRule" id="PRU00175"/>
    </source>
</evidence>
<keyword evidence="1" id="KW-0479">Metal-binding</keyword>
<evidence type="ECO:0000256" key="2">
    <source>
        <dbReference type="ARBA" id="ARBA00022771"/>
    </source>
</evidence>
<dbReference type="InterPro" id="IPR011016">
    <property type="entry name" value="Znf_RING-CH"/>
</dbReference>
<name>A0A8J5V7B1_ZIZPA</name>
<dbReference type="GO" id="GO:0061630">
    <property type="term" value="F:ubiquitin protein ligase activity"/>
    <property type="evidence" value="ECO:0007669"/>
    <property type="project" value="TreeGrafter"/>
</dbReference>
<dbReference type="InterPro" id="IPR001841">
    <property type="entry name" value="Znf_RING"/>
</dbReference>
<protein>
    <recommendedName>
        <fullName evidence="5">RING-type domain-containing protein</fullName>
    </recommendedName>
</protein>
<evidence type="ECO:0000256" key="1">
    <source>
        <dbReference type="ARBA" id="ARBA00022723"/>
    </source>
</evidence>